<dbReference type="EMBL" id="CM051399">
    <property type="protein sequence ID" value="KAJ4717429.1"/>
    <property type="molecule type" value="Genomic_DNA"/>
</dbReference>
<evidence type="ECO:0000313" key="2">
    <source>
        <dbReference type="Proteomes" id="UP001164539"/>
    </source>
</evidence>
<dbReference type="Proteomes" id="UP001164539">
    <property type="component" value="Chromosome 6"/>
</dbReference>
<name>A0ACC1Y176_MELAZ</name>
<keyword evidence="2" id="KW-1185">Reference proteome</keyword>
<keyword evidence="1" id="KW-0418">Kinase</keyword>
<gene>
    <name evidence="1" type="ORF">OWV82_012316</name>
</gene>
<protein>
    <submittedName>
        <fullName evidence="1">Kinase</fullName>
    </submittedName>
</protein>
<proteinExistence type="predicted"/>
<evidence type="ECO:0000313" key="1">
    <source>
        <dbReference type="EMBL" id="KAJ4717429.1"/>
    </source>
</evidence>
<accession>A0ACC1Y176</accession>
<organism evidence="1 2">
    <name type="scientific">Melia azedarach</name>
    <name type="common">Chinaberry tree</name>
    <dbReference type="NCBI Taxonomy" id="155640"/>
    <lineage>
        <taxon>Eukaryota</taxon>
        <taxon>Viridiplantae</taxon>
        <taxon>Streptophyta</taxon>
        <taxon>Embryophyta</taxon>
        <taxon>Tracheophyta</taxon>
        <taxon>Spermatophyta</taxon>
        <taxon>Magnoliopsida</taxon>
        <taxon>eudicotyledons</taxon>
        <taxon>Gunneridae</taxon>
        <taxon>Pentapetalae</taxon>
        <taxon>rosids</taxon>
        <taxon>malvids</taxon>
        <taxon>Sapindales</taxon>
        <taxon>Meliaceae</taxon>
        <taxon>Melia</taxon>
    </lineage>
</organism>
<sequence>MIRQLLLFQILIFLSSPADILAQPLALLQPNSPSTFRDVTVIWFLFEIGADCYCLETAVNSSHRPTLDFRPQNEAAKEYFSLEKPYISFCQTSNFCRIAVICSCRCLFHGIRASSVKEFKFALENPEAVQVIMRKPMSTPKIAANNISSNGIFTKSSSSWRNGQFEFGPIFELGERQGRMQPGLRIVTKGWEIPFMTHPNYALSNDSTCIVVGFDRLLFEGLSFYYDSPVDSQSLSFTSFYGLFIIAVGASLGGLFLCIFIKKTKKIKPIRKFFKGNGGSLLQQMLNSYDGSVDRCKLFNAKELEKATDSFNVNRILGEGGQGTVYKGMLEDGRIIAVKKSKVVVEEKLEELVILSQINHRNVVKLLGCCLQTEVPLLVYEFIPNGTLSQYIHHHNEEFQLTWDMRLQIATEVAGALSYLHSSTTTPIFHRDIKSTNILLDEKYKAKVADFGTSKFIAIDQTHVSTVVLGTLGYLDPEYYQSSQLTYKSDVYSFGVVLVELLTGEKPIFSSAIQENINLAKYFIHAMKKNRLHDILDDQVKQMGKKEEIMAFANLAKRCLNMKGNERPTMKEIAMKLEGIRALKKKKGMLSKIIKYFGRLKHD</sequence>
<reference evidence="1 2" key="1">
    <citation type="journal article" date="2023" name="Science">
        <title>Complex scaffold remodeling in plant triterpene biosynthesis.</title>
        <authorList>
            <person name="De La Pena R."/>
            <person name="Hodgson H."/>
            <person name="Liu J.C."/>
            <person name="Stephenson M.J."/>
            <person name="Martin A.C."/>
            <person name="Owen C."/>
            <person name="Harkess A."/>
            <person name="Leebens-Mack J."/>
            <person name="Jimenez L.E."/>
            <person name="Osbourn A."/>
            <person name="Sattely E.S."/>
        </authorList>
    </citation>
    <scope>NUCLEOTIDE SEQUENCE [LARGE SCALE GENOMIC DNA]</scope>
    <source>
        <strain evidence="2">cv. JPN11</strain>
        <tissue evidence="1">Leaf</tissue>
    </source>
</reference>
<keyword evidence="1" id="KW-0808">Transferase</keyword>
<comment type="caution">
    <text evidence="1">The sequence shown here is derived from an EMBL/GenBank/DDBJ whole genome shotgun (WGS) entry which is preliminary data.</text>
</comment>